<feature type="transmembrane region" description="Helical" evidence="4">
    <location>
        <begin position="293"/>
        <end position="313"/>
    </location>
</feature>
<dbReference type="Proteomes" id="UP000186513">
    <property type="component" value="Unassembled WGS sequence"/>
</dbReference>
<dbReference type="GO" id="GO:0043709">
    <property type="term" value="P:cell adhesion involved in single-species biofilm formation"/>
    <property type="evidence" value="ECO:0007669"/>
    <property type="project" value="TreeGrafter"/>
</dbReference>
<dbReference type="PROSITE" id="PS50885">
    <property type="entry name" value="HAMP"/>
    <property type="match status" value="1"/>
</dbReference>
<feature type="coiled-coil region" evidence="3">
    <location>
        <begin position="355"/>
        <end position="393"/>
    </location>
</feature>
<dbReference type="Gene3D" id="3.30.450.20">
    <property type="entry name" value="PAS domain"/>
    <property type="match status" value="1"/>
</dbReference>
<keyword evidence="4" id="KW-0472">Membrane</keyword>
<dbReference type="GO" id="GO:0005886">
    <property type="term" value="C:plasma membrane"/>
    <property type="evidence" value="ECO:0007669"/>
    <property type="project" value="TreeGrafter"/>
</dbReference>
<evidence type="ECO:0000259" key="6">
    <source>
        <dbReference type="PROSITE" id="PS50887"/>
    </source>
</evidence>
<dbReference type="SMART" id="SM00267">
    <property type="entry name" value="GGDEF"/>
    <property type="match status" value="1"/>
</dbReference>
<dbReference type="GO" id="GO:0052621">
    <property type="term" value="F:diguanylate cyclase activity"/>
    <property type="evidence" value="ECO:0007669"/>
    <property type="project" value="UniProtKB-EC"/>
</dbReference>
<dbReference type="Pfam" id="PF00990">
    <property type="entry name" value="GGDEF"/>
    <property type="match status" value="1"/>
</dbReference>
<feature type="domain" description="GGDEF" evidence="6">
    <location>
        <begin position="442"/>
        <end position="574"/>
    </location>
</feature>
<feature type="domain" description="HAMP" evidence="5">
    <location>
        <begin position="314"/>
        <end position="367"/>
    </location>
</feature>
<dbReference type="NCBIfam" id="TIGR00254">
    <property type="entry name" value="GGDEF"/>
    <property type="match status" value="1"/>
</dbReference>
<dbReference type="SUPFAM" id="SSF55073">
    <property type="entry name" value="Nucleotide cyclase"/>
    <property type="match status" value="1"/>
</dbReference>
<dbReference type="Gene3D" id="6.10.340.10">
    <property type="match status" value="1"/>
</dbReference>
<evidence type="ECO:0000256" key="2">
    <source>
        <dbReference type="ARBA" id="ARBA00034247"/>
    </source>
</evidence>
<dbReference type="OrthoDB" id="9813903at2"/>
<dbReference type="FunFam" id="3.30.70.270:FF:000001">
    <property type="entry name" value="Diguanylate cyclase domain protein"/>
    <property type="match status" value="1"/>
</dbReference>
<name>A0A1K2HQY0_9NEIS</name>
<evidence type="ECO:0000259" key="5">
    <source>
        <dbReference type="PROSITE" id="PS50885"/>
    </source>
</evidence>
<dbReference type="AlphaFoldDB" id="A0A1K2HQY0"/>
<keyword evidence="4" id="KW-0812">Transmembrane</keyword>
<dbReference type="EMBL" id="FPKR01000015">
    <property type="protein sequence ID" value="SFZ79175.1"/>
    <property type="molecule type" value="Genomic_DNA"/>
</dbReference>
<dbReference type="PANTHER" id="PTHR45138:SF9">
    <property type="entry name" value="DIGUANYLATE CYCLASE DGCM-RELATED"/>
    <property type="match status" value="1"/>
</dbReference>
<dbReference type="PROSITE" id="PS50887">
    <property type="entry name" value="GGDEF"/>
    <property type="match status" value="1"/>
</dbReference>
<organism evidence="7 8">
    <name type="scientific">Chitinimonas taiwanensis DSM 18899</name>
    <dbReference type="NCBI Taxonomy" id="1121279"/>
    <lineage>
        <taxon>Bacteria</taxon>
        <taxon>Pseudomonadati</taxon>
        <taxon>Pseudomonadota</taxon>
        <taxon>Betaproteobacteria</taxon>
        <taxon>Neisseriales</taxon>
        <taxon>Chitinibacteraceae</taxon>
        <taxon>Chitinimonas</taxon>
    </lineage>
</organism>
<gene>
    <name evidence="7" type="ORF">SAMN02745887_03418</name>
</gene>
<evidence type="ECO:0000256" key="1">
    <source>
        <dbReference type="ARBA" id="ARBA00012528"/>
    </source>
</evidence>
<proteinExistence type="predicted"/>
<dbReference type="PANTHER" id="PTHR45138">
    <property type="entry name" value="REGULATORY COMPONENTS OF SENSORY TRANSDUCTION SYSTEM"/>
    <property type="match status" value="1"/>
</dbReference>
<evidence type="ECO:0000313" key="8">
    <source>
        <dbReference type="Proteomes" id="UP000186513"/>
    </source>
</evidence>
<dbReference type="InterPro" id="IPR000160">
    <property type="entry name" value="GGDEF_dom"/>
</dbReference>
<dbReference type="GO" id="GO:1902201">
    <property type="term" value="P:negative regulation of bacterial-type flagellum-dependent cell motility"/>
    <property type="evidence" value="ECO:0007669"/>
    <property type="project" value="TreeGrafter"/>
</dbReference>
<dbReference type="InterPro" id="IPR029787">
    <property type="entry name" value="Nucleotide_cyclase"/>
</dbReference>
<dbReference type="InterPro" id="IPR003660">
    <property type="entry name" value="HAMP_dom"/>
</dbReference>
<protein>
    <recommendedName>
        <fullName evidence="1">diguanylate cyclase</fullName>
        <ecNumber evidence="1">2.7.7.65</ecNumber>
    </recommendedName>
</protein>
<evidence type="ECO:0000313" key="7">
    <source>
        <dbReference type="EMBL" id="SFZ79175.1"/>
    </source>
</evidence>
<dbReference type="SUPFAM" id="SSF158472">
    <property type="entry name" value="HAMP domain-like"/>
    <property type="match status" value="1"/>
</dbReference>
<keyword evidence="8" id="KW-1185">Reference proteome</keyword>
<dbReference type="EC" id="2.7.7.65" evidence="1"/>
<evidence type="ECO:0000256" key="3">
    <source>
        <dbReference type="SAM" id="Coils"/>
    </source>
</evidence>
<dbReference type="RefSeq" id="WP_072429897.1">
    <property type="nucleotide sequence ID" value="NZ_FPKR01000015.1"/>
</dbReference>
<dbReference type="STRING" id="1121279.SAMN02745887_03418"/>
<reference evidence="7 8" key="1">
    <citation type="submission" date="2016-11" db="EMBL/GenBank/DDBJ databases">
        <authorList>
            <person name="Jaros S."/>
            <person name="Januszkiewicz K."/>
            <person name="Wedrychowicz H."/>
        </authorList>
    </citation>
    <scope>NUCLEOTIDE SEQUENCE [LARGE SCALE GENOMIC DNA]</scope>
    <source>
        <strain evidence="7 8">DSM 18899</strain>
    </source>
</reference>
<dbReference type="InterPro" id="IPR043128">
    <property type="entry name" value="Rev_trsase/Diguanyl_cyclase"/>
</dbReference>
<evidence type="ECO:0000256" key="4">
    <source>
        <dbReference type="SAM" id="Phobius"/>
    </source>
</evidence>
<dbReference type="GO" id="GO:0007165">
    <property type="term" value="P:signal transduction"/>
    <property type="evidence" value="ECO:0007669"/>
    <property type="project" value="InterPro"/>
</dbReference>
<dbReference type="InterPro" id="IPR050469">
    <property type="entry name" value="Diguanylate_Cyclase"/>
</dbReference>
<dbReference type="CDD" id="cd01949">
    <property type="entry name" value="GGDEF"/>
    <property type="match status" value="1"/>
</dbReference>
<sequence>MPTISLRSTLALAFGAVSVLMALVISWSINQIASDAIRRDIGTALTELAEQMRSRLDMGLYERLRDVDTLTVLRQLRDPATRVGDNRLVLEKLRRSTGEIAWIGFARNDGLVVYSADGLLEGANVGARPWFKAGREGPFVGDVHEAKLLAKLLPAPANGEPLRFVDVAAPVFDLQGRLSGVLGVHLSWEWARNIEQTVFSLGRRNKGVETFVLNRNGQILLAPAGREATKLPTGLTRAHQDGGQLLQWPDGGWYLTAVVSTRGFGDYAGLGWSVLVRQDAEQAYAPVRELRSAVLTIGAGFAVLFALFGIWLAGRISQPLRELTRVAHRLQSGEADAVLPSHKRFHEPKLLADALRHLLATLRQEQTKLAELNANLENQVTERTEALDAANRHLLLSLEERQRLVKQLETQANTDSLTGLLNRRAFHERAQQEVQRQARQHTALSVLIFDIDHFKQINDLYGHEAGDEALRQLALAAQEWLREMDVLARFGGEEFVALLPDSDLEAARRVAERMRQAAAELQISYPSGVIRLTLSFGVAQWRPEQAMDALIAQADQALYTAKHKGRNRVEAWIG</sequence>
<comment type="catalytic activity">
    <reaction evidence="2">
        <text>2 GTP = 3',3'-c-di-GMP + 2 diphosphate</text>
        <dbReference type="Rhea" id="RHEA:24898"/>
        <dbReference type="ChEBI" id="CHEBI:33019"/>
        <dbReference type="ChEBI" id="CHEBI:37565"/>
        <dbReference type="ChEBI" id="CHEBI:58805"/>
        <dbReference type="EC" id="2.7.7.65"/>
    </reaction>
</comment>
<dbReference type="Gene3D" id="3.30.70.270">
    <property type="match status" value="1"/>
</dbReference>
<accession>A0A1K2HQY0</accession>
<keyword evidence="4" id="KW-1133">Transmembrane helix</keyword>
<keyword evidence="3" id="KW-0175">Coiled coil</keyword>